<sequence length="97" mass="10488">MNSVLCLSAEGLHKAVKHASDCACSRIAESSKEHTIDSKTYSIGNMICKQAAIDLGITAFEFFTVSKELLLTVYSFIATYVVILLQTPSAPTQTDKA</sequence>
<proteinExistence type="predicted"/>
<name>A0A914VGB1_9BILA</name>
<dbReference type="WBParaSite" id="PSAMB.scaffold191size67130.g3132.t1">
    <property type="protein sequence ID" value="PSAMB.scaffold191size67130.g3132.t1"/>
    <property type="gene ID" value="PSAMB.scaffold191size67130.g3132"/>
</dbReference>
<organism evidence="1 2">
    <name type="scientific">Plectus sambesii</name>
    <dbReference type="NCBI Taxonomy" id="2011161"/>
    <lineage>
        <taxon>Eukaryota</taxon>
        <taxon>Metazoa</taxon>
        <taxon>Ecdysozoa</taxon>
        <taxon>Nematoda</taxon>
        <taxon>Chromadorea</taxon>
        <taxon>Plectida</taxon>
        <taxon>Plectina</taxon>
        <taxon>Plectoidea</taxon>
        <taxon>Plectidae</taxon>
        <taxon>Plectus</taxon>
    </lineage>
</organism>
<evidence type="ECO:0000313" key="2">
    <source>
        <dbReference type="WBParaSite" id="PSAMB.scaffold191size67130.g3132.t1"/>
    </source>
</evidence>
<dbReference type="Proteomes" id="UP000887566">
    <property type="component" value="Unplaced"/>
</dbReference>
<evidence type="ECO:0000313" key="1">
    <source>
        <dbReference type="Proteomes" id="UP000887566"/>
    </source>
</evidence>
<dbReference type="AlphaFoldDB" id="A0A914VGB1"/>
<accession>A0A914VGB1</accession>
<keyword evidence="1" id="KW-1185">Reference proteome</keyword>
<protein>
    <submittedName>
        <fullName evidence="2">Uncharacterized protein</fullName>
    </submittedName>
</protein>
<reference evidence="2" key="1">
    <citation type="submission" date="2022-11" db="UniProtKB">
        <authorList>
            <consortium name="WormBaseParasite"/>
        </authorList>
    </citation>
    <scope>IDENTIFICATION</scope>
</reference>